<gene>
    <name evidence="3" type="ORF">MNBD_BACTEROID06-580</name>
</gene>
<dbReference type="InterPro" id="IPR006221">
    <property type="entry name" value="TrpG/PapA_dom"/>
</dbReference>
<dbReference type="PRINTS" id="PR00097">
    <property type="entry name" value="ANTSNTHASEII"/>
</dbReference>
<evidence type="ECO:0000313" key="3">
    <source>
        <dbReference type="EMBL" id="VAW27333.1"/>
    </source>
</evidence>
<accession>A0A3B0UG76</accession>
<proteinExistence type="predicted"/>
<dbReference type="Pfam" id="PF00117">
    <property type="entry name" value="GATase"/>
    <property type="match status" value="1"/>
</dbReference>
<dbReference type="GO" id="GO:0000162">
    <property type="term" value="P:L-tryptophan biosynthetic process"/>
    <property type="evidence" value="ECO:0007669"/>
    <property type="project" value="TreeGrafter"/>
</dbReference>
<dbReference type="InterPro" id="IPR050472">
    <property type="entry name" value="Anth_synth/Amidotransfase"/>
</dbReference>
<organism evidence="3">
    <name type="scientific">hydrothermal vent metagenome</name>
    <dbReference type="NCBI Taxonomy" id="652676"/>
    <lineage>
        <taxon>unclassified sequences</taxon>
        <taxon>metagenomes</taxon>
        <taxon>ecological metagenomes</taxon>
    </lineage>
</organism>
<feature type="non-terminal residue" evidence="3">
    <location>
        <position position="143"/>
    </location>
</feature>
<feature type="domain" description="Glutamine amidotransferase" evidence="2">
    <location>
        <begin position="5"/>
        <end position="141"/>
    </location>
</feature>
<evidence type="ECO:0000259" key="2">
    <source>
        <dbReference type="Pfam" id="PF00117"/>
    </source>
</evidence>
<dbReference type="InterPro" id="IPR029062">
    <property type="entry name" value="Class_I_gatase-like"/>
</dbReference>
<dbReference type="PANTHER" id="PTHR43418">
    <property type="entry name" value="MULTIFUNCTIONAL TRYPTOPHAN BIOSYNTHESIS PROTEIN-RELATED"/>
    <property type="match status" value="1"/>
</dbReference>
<dbReference type="PANTHER" id="PTHR43418:SF4">
    <property type="entry name" value="MULTIFUNCTIONAL TRYPTOPHAN BIOSYNTHESIS PROTEIN"/>
    <property type="match status" value="1"/>
</dbReference>
<keyword evidence="3" id="KW-0032">Aminotransferase</keyword>
<dbReference type="InterPro" id="IPR017926">
    <property type="entry name" value="GATASE"/>
</dbReference>
<evidence type="ECO:0000256" key="1">
    <source>
        <dbReference type="ARBA" id="ARBA00022962"/>
    </source>
</evidence>
<dbReference type="EC" id="2.6.1.85" evidence="3"/>
<dbReference type="GO" id="GO:0004049">
    <property type="term" value="F:anthranilate synthase activity"/>
    <property type="evidence" value="ECO:0007669"/>
    <property type="project" value="UniProtKB-EC"/>
</dbReference>
<dbReference type="GO" id="GO:0005829">
    <property type="term" value="C:cytosol"/>
    <property type="evidence" value="ECO:0007669"/>
    <property type="project" value="TreeGrafter"/>
</dbReference>
<sequence>MNKVLIIDNYDSFTYNLVQLVEEVTSKRPTVLRNDALEGVDLSGYSHVILSPGPGLPSEAGQLMQAIEELAKQKVVTLGVCLGQQAIAEHFGGSLANLDKVYHGVSSKMKIIKEDKLFNNIPTGFEAGRYHSWIVNKDDFPAE</sequence>
<dbReference type="EMBL" id="UOES01000221">
    <property type="protein sequence ID" value="VAW27333.1"/>
    <property type="molecule type" value="Genomic_DNA"/>
</dbReference>
<keyword evidence="3" id="KW-0808">Transferase</keyword>
<dbReference type="PROSITE" id="PS51273">
    <property type="entry name" value="GATASE_TYPE_1"/>
    <property type="match status" value="1"/>
</dbReference>
<reference evidence="3" key="1">
    <citation type="submission" date="2018-06" db="EMBL/GenBank/DDBJ databases">
        <authorList>
            <person name="Zhirakovskaya E."/>
        </authorList>
    </citation>
    <scope>NUCLEOTIDE SEQUENCE</scope>
</reference>
<protein>
    <submittedName>
        <fullName evidence="3">Anthranilate synthase, amidotransferase component @ Para-aminobenzoate synthase, amidotransferase component</fullName>
        <ecNumber evidence="3">2.6.1.85</ecNumber>
        <ecNumber evidence="3">4.1.3.27</ecNumber>
    </submittedName>
</protein>
<dbReference type="Gene3D" id="3.40.50.880">
    <property type="match status" value="1"/>
</dbReference>
<dbReference type="EC" id="4.1.3.27" evidence="3"/>
<dbReference type="AlphaFoldDB" id="A0A3B0UG76"/>
<dbReference type="GO" id="GO:0046820">
    <property type="term" value="F:4-amino-4-deoxychorismate synthase activity"/>
    <property type="evidence" value="ECO:0007669"/>
    <property type="project" value="UniProtKB-EC"/>
</dbReference>
<keyword evidence="1" id="KW-0315">Glutamine amidotransferase</keyword>
<dbReference type="GO" id="GO:0046654">
    <property type="term" value="P:tetrahydrofolate biosynthetic process"/>
    <property type="evidence" value="ECO:0007669"/>
    <property type="project" value="TreeGrafter"/>
</dbReference>
<dbReference type="SUPFAM" id="SSF52317">
    <property type="entry name" value="Class I glutamine amidotransferase-like"/>
    <property type="match status" value="1"/>
</dbReference>
<keyword evidence="3" id="KW-0456">Lyase</keyword>
<name>A0A3B0UG76_9ZZZZ</name>
<dbReference type="CDD" id="cd01743">
    <property type="entry name" value="GATase1_Anthranilate_Synthase"/>
    <property type="match status" value="1"/>
</dbReference>